<dbReference type="GO" id="GO:0043022">
    <property type="term" value="F:ribosome binding"/>
    <property type="evidence" value="ECO:0007669"/>
    <property type="project" value="InterPro"/>
</dbReference>
<evidence type="ECO:0000256" key="2">
    <source>
        <dbReference type="ARBA" id="ARBA00022517"/>
    </source>
</evidence>
<proteinExistence type="predicted"/>
<dbReference type="PANTHER" id="PTHR33692">
    <property type="entry name" value="RIBOSOME MATURATION FACTOR RIMM"/>
    <property type="match status" value="1"/>
</dbReference>
<evidence type="ECO:0000256" key="3">
    <source>
        <dbReference type="ARBA" id="ARBA00022552"/>
    </source>
</evidence>
<dbReference type="PANTHER" id="PTHR33692:SF1">
    <property type="entry name" value="RIBOSOME MATURATION FACTOR RIMM"/>
    <property type="match status" value="1"/>
</dbReference>
<dbReference type="Pfam" id="PF01782">
    <property type="entry name" value="RimM"/>
    <property type="match status" value="1"/>
</dbReference>
<sequence length="134" mass="15106">MEMKQNNQELKQAASDNDFIVIGQITKPHGIRGELRVKPHTDEPQRFTWLEQVYVGKKNPQPMAVEKARVHQQKVLLKLTAVTDRTQAEALRGEWLQVPEAEALPLAEGEYYLFQLTGLAVLTVEGELLGTLTS</sequence>
<dbReference type="InterPro" id="IPR002676">
    <property type="entry name" value="RimM_N"/>
</dbReference>
<organism evidence="6">
    <name type="scientific">hydrothermal vent metagenome</name>
    <dbReference type="NCBI Taxonomy" id="652676"/>
    <lineage>
        <taxon>unclassified sequences</taxon>
        <taxon>metagenomes</taxon>
        <taxon>ecological metagenomes</taxon>
    </lineage>
</organism>
<dbReference type="InterPro" id="IPR011961">
    <property type="entry name" value="RimM"/>
</dbReference>
<keyword evidence="1" id="KW-0963">Cytoplasm</keyword>
<evidence type="ECO:0000256" key="4">
    <source>
        <dbReference type="ARBA" id="ARBA00023186"/>
    </source>
</evidence>
<dbReference type="InterPro" id="IPR036976">
    <property type="entry name" value="RimM_N_sf"/>
</dbReference>
<protein>
    <submittedName>
        <fullName evidence="6">16S rRNA processing protein RimM</fullName>
    </submittedName>
</protein>
<dbReference type="GO" id="GO:0006364">
    <property type="term" value="P:rRNA processing"/>
    <property type="evidence" value="ECO:0007669"/>
    <property type="project" value="UniProtKB-KW"/>
</dbReference>
<dbReference type="AlphaFoldDB" id="A0A3B0WJA4"/>
<dbReference type="InterPro" id="IPR009000">
    <property type="entry name" value="Transl_B-barrel_sf"/>
</dbReference>
<dbReference type="EMBL" id="UOEU01001126">
    <property type="protein sequence ID" value="VAW43634.1"/>
    <property type="molecule type" value="Genomic_DNA"/>
</dbReference>
<feature type="non-terminal residue" evidence="6">
    <location>
        <position position="134"/>
    </location>
</feature>
<evidence type="ECO:0000256" key="1">
    <source>
        <dbReference type="ARBA" id="ARBA00022490"/>
    </source>
</evidence>
<gene>
    <name evidence="6" type="ORF">MNBD_CHLOROFLEXI01-2906</name>
</gene>
<keyword evidence="3" id="KW-0698">rRNA processing</keyword>
<feature type="domain" description="RimM N-terminal" evidence="5">
    <location>
        <begin position="21"/>
        <end position="101"/>
    </location>
</feature>
<name>A0A3B0WJA4_9ZZZZ</name>
<dbReference type="GO" id="GO:0005840">
    <property type="term" value="C:ribosome"/>
    <property type="evidence" value="ECO:0007669"/>
    <property type="project" value="InterPro"/>
</dbReference>
<reference evidence="6" key="1">
    <citation type="submission" date="2018-06" db="EMBL/GenBank/DDBJ databases">
        <authorList>
            <person name="Zhirakovskaya E."/>
        </authorList>
    </citation>
    <scope>NUCLEOTIDE SEQUENCE</scope>
</reference>
<evidence type="ECO:0000313" key="6">
    <source>
        <dbReference type="EMBL" id="VAW43634.1"/>
    </source>
</evidence>
<dbReference type="NCBIfam" id="TIGR02273">
    <property type="entry name" value="16S_RimM"/>
    <property type="match status" value="1"/>
</dbReference>
<accession>A0A3B0WJA4</accession>
<evidence type="ECO:0000259" key="5">
    <source>
        <dbReference type="Pfam" id="PF01782"/>
    </source>
</evidence>
<dbReference type="Gene3D" id="2.40.30.60">
    <property type="entry name" value="RimM"/>
    <property type="match status" value="1"/>
</dbReference>
<keyword evidence="4" id="KW-0143">Chaperone</keyword>
<keyword evidence="2" id="KW-0690">Ribosome biogenesis</keyword>
<dbReference type="SUPFAM" id="SSF50447">
    <property type="entry name" value="Translation proteins"/>
    <property type="match status" value="1"/>
</dbReference>